<dbReference type="EMBL" id="CP144690">
    <property type="protein sequence ID" value="WVY90150.1"/>
    <property type="molecule type" value="Genomic_DNA"/>
</dbReference>
<proteinExistence type="predicted"/>
<keyword evidence="3" id="KW-1185">Reference proteome</keyword>
<evidence type="ECO:0000313" key="2">
    <source>
        <dbReference type="EMBL" id="WVY90150.1"/>
    </source>
</evidence>
<protein>
    <submittedName>
        <fullName evidence="2">Uncharacterized protein</fullName>
    </submittedName>
</protein>
<evidence type="ECO:0000313" key="3">
    <source>
        <dbReference type="Proteomes" id="UP001374535"/>
    </source>
</evidence>
<name>A0AAQ3MFH8_VIGMU</name>
<accession>A0AAQ3MFH8</accession>
<reference evidence="2 3" key="1">
    <citation type="journal article" date="2023" name="Life. Sci Alliance">
        <title>Evolutionary insights into 3D genome organization and epigenetic landscape of Vigna mungo.</title>
        <authorList>
            <person name="Junaid A."/>
            <person name="Singh B."/>
            <person name="Bhatia S."/>
        </authorList>
    </citation>
    <scope>NUCLEOTIDE SEQUENCE [LARGE SCALE GENOMIC DNA]</scope>
    <source>
        <strain evidence="2">Urdbean</strain>
    </source>
</reference>
<dbReference type="AlphaFoldDB" id="A0AAQ3MFH8"/>
<feature type="compositionally biased region" description="Polar residues" evidence="1">
    <location>
        <begin position="155"/>
        <end position="166"/>
    </location>
</feature>
<gene>
    <name evidence="2" type="ORF">V8G54_035664</name>
</gene>
<evidence type="ECO:0000256" key="1">
    <source>
        <dbReference type="SAM" id="MobiDB-lite"/>
    </source>
</evidence>
<feature type="compositionally biased region" description="Basic and acidic residues" evidence="1">
    <location>
        <begin position="169"/>
        <end position="180"/>
    </location>
</feature>
<organism evidence="2 3">
    <name type="scientific">Vigna mungo</name>
    <name type="common">Black gram</name>
    <name type="synonym">Phaseolus mungo</name>
    <dbReference type="NCBI Taxonomy" id="3915"/>
    <lineage>
        <taxon>Eukaryota</taxon>
        <taxon>Viridiplantae</taxon>
        <taxon>Streptophyta</taxon>
        <taxon>Embryophyta</taxon>
        <taxon>Tracheophyta</taxon>
        <taxon>Spermatophyta</taxon>
        <taxon>Magnoliopsida</taxon>
        <taxon>eudicotyledons</taxon>
        <taxon>Gunneridae</taxon>
        <taxon>Pentapetalae</taxon>
        <taxon>rosids</taxon>
        <taxon>fabids</taxon>
        <taxon>Fabales</taxon>
        <taxon>Fabaceae</taxon>
        <taxon>Papilionoideae</taxon>
        <taxon>50 kb inversion clade</taxon>
        <taxon>NPAAA clade</taxon>
        <taxon>indigoferoid/millettioid clade</taxon>
        <taxon>Phaseoleae</taxon>
        <taxon>Vigna</taxon>
    </lineage>
</organism>
<feature type="region of interest" description="Disordered" evidence="1">
    <location>
        <begin position="117"/>
        <end position="196"/>
    </location>
</feature>
<sequence length="227" mass="25276">MELLTISDIGLRSFTQNILRSHEDRMNSLMENDLGKKPGCSAWVMLGPKGDRTTYKPPKPEHDVIIRRSSAHATPHKDGFSGWLLSTCPICSLIKSSNFGEATRDFYGKDPWSPTFGEADRDSFGEDPQLSTFSEVGQDSVGDNPKSPTFDEASQDSSGEDPQSLNFGEVDRDSFGEDPRSPTFGEANWGSFGEDPQSLTFGEVDHDYFSEIHNHQLSMRSKVTDLW</sequence>
<dbReference type="Proteomes" id="UP001374535">
    <property type="component" value="Chromosome 11"/>
</dbReference>